<evidence type="ECO:0000256" key="2">
    <source>
        <dbReference type="ARBA" id="ARBA00022630"/>
    </source>
</evidence>
<evidence type="ECO:0000256" key="5">
    <source>
        <dbReference type="ARBA" id="ARBA00023002"/>
    </source>
</evidence>
<keyword evidence="4" id="KW-0521">NADP</keyword>
<feature type="domain" description="NADH:flavin oxidoreductase/NADH oxidase N-terminal" evidence="6">
    <location>
        <begin position="40"/>
        <end position="388"/>
    </location>
</feature>
<dbReference type="SUPFAM" id="SSF51395">
    <property type="entry name" value="FMN-linked oxidoreductases"/>
    <property type="match status" value="1"/>
</dbReference>
<dbReference type="InterPro" id="IPR001155">
    <property type="entry name" value="OxRdtase_FMN_N"/>
</dbReference>
<evidence type="ECO:0000259" key="6">
    <source>
        <dbReference type="Pfam" id="PF00724"/>
    </source>
</evidence>
<dbReference type="Pfam" id="PF00724">
    <property type="entry name" value="Oxidored_FMN"/>
    <property type="match status" value="1"/>
</dbReference>
<keyword evidence="2" id="KW-0285">Flavoprotein</keyword>
<reference evidence="7 8" key="1">
    <citation type="submission" date="2021-02" db="EMBL/GenBank/DDBJ databases">
        <title>Variation within the Batrachochytrium salamandrivorans European outbreak.</title>
        <authorList>
            <person name="Kelly M."/>
            <person name="Pasmans F."/>
            <person name="Shea T.P."/>
            <person name="Munoz J.F."/>
            <person name="Carranza S."/>
            <person name="Cuomo C.A."/>
            <person name="Martel A."/>
        </authorList>
    </citation>
    <scope>NUCLEOTIDE SEQUENCE [LARGE SCALE GENOMIC DNA]</scope>
    <source>
        <strain evidence="7 8">AMFP18/2</strain>
    </source>
</reference>
<comment type="cofactor">
    <cofactor evidence="1">
        <name>FMN</name>
        <dbReference type="ChEBI" id="CHEBI:58210"/>
    </cofactor>
</comment>
<dbReference type="Gene3D" id="3.20.20.70">
    <property type="entry name" value="Aldolase class I"/>
    <property type="match status" value="1"/>
</dbReference>
<protein>
    <recommendedName>
        <fullName evidence="6">NADH:flavin oxidoreductase/NADH oxidase N-terminal domain-containing protein</fullName>
    </recommendedName>
</protein>
<keyword evidence="5" id="KW-0560">Oxidoreductase</keyword>
<keyword evidence="8" id="KW-1185">Reference proteome</keyword>
<name>A0ABQ8FAL9_9FUNG</name>
<dbReference type="PANTHER" id="PTHR43303">
    <property type="entry name" value="NADPH DEHYDROGENASE C23G7.10C-RELATED"/>
    <property type="match status" value="1"/>
</dbReference>
<gene>
    <name evidence="7" type="ORF">BASA50_006436</name>
</gene>
<comment type="caution">
    <text evidence="7">The sequence shown here is derived from an EMBL/GenBank/DDBJ whole genome shotgun (WGS) entry which is preliminary data.</text>
</comment>
<organism evidence="7 8">
    <name type="scientific">Batrachochytrium salamandrivorans</name>
    <dbReference type="NCBI Taxonomy" id="1357716"/>
    <lineage>
        <taxon>Eukaryota</taxon>
        <taxon>Fungi</taxon>
        <taxon>Fungi incertae sedis</taxon>
        <taxon>Chytridiomycota</taxon>
        <taxon>Chytridiomycota incertae sedis</taxon>
        <taxon>Chytridiomycetes</taxon>
        <taxon>Rhizophydiales</taxon>
        <taxon>Rhizophydiales incertae sedis</taxon>
        <taxon>Batrachochytrium</taxon>
    </lineage>
</organism>
<dbReference type="Proteomes" id="UP001648503">
    <property type="component" value="Unassembled WGS sequence"/>
</dbReference>
<evidence type="ECO:0000256" key="3">
    <source>
        <dbReference type="ARBA" id="ARBA00022643"/>
    </source>
</evidence>
<evidence type="ECO:0000313" key="7">
    <source>
        <dbReference type="EMBL" id="KAH6594761.1"/>
    </source>
</evidence>
<dbReference type="PANTHER" id="PTHR43303:SF4">
    <property type="entry name" value="NADPH DEHYDROGENASE C23G7.10C-RELATED"/>
    <property type="match status" value="1"/>
</dbReference>
<proteinExistence type="predicted"/>
<accession>A0ABQ8FAL9</accession>
<evidence type="ECO:0000256" key="1">
    <source>
        <dbReference type="ARBA" id="ARBA00001917"/>
    </source>
</evidence>
<dbReference type="InterPro" id="IPR044152">
    <property type="entry name" value="YqjM-like"/>
</dbReference>
<sequence length="408" mass="44040">MQSASVAPYTGLPPFLAPEPIKAVSTYNAVAKDDTTLPLLFTSLKLRQLVLKNRIVVSPMCMYSCVDGLINMWHVASLSQFAIHGAGLIIIEATGVTPNGRISTGCTGLWNDEQMIAIKDLASFCHTQGAKLGIQLAHAGRKAGYYSPFLDKSKQVHPTIAPEEHGGWPNNIIAPSAIQGWPSDGVPREATLDDIAEVIKAFGAAARRSEAAGLDVVEIHGAHGYLINEFLSELTNKRTDRYGGSFENRIRLLLEICQEVRTYWPNEKPLFVRLSCSDWAEGGWTSEDTVKLSAILVDVGVDLIDCSSGGNVPSGTISPVHPHGAGWNVPFAEAIKTNVPNMYVGAVGGISDPLYAESILQEGKVDLVLMAREFLRNPTWVGKAAEVLNVAVDLPVQYRRAAKLAATK</sequence>
<dbReference type="InterPro" id="IPR013785">
    <property type="entry name" value="Aldolase_TIM"/>
</dbReference>
<dbReference type="EMBL" id="JAFCIX010000330">
    <property type="protein sequence ID" value="KAH6594761.1"/>
    <property type="molecule type" value="Genomic_DNA"/>
</dbReference>
<evidence type="ECO:0000313" key="8">
    <source>
        <dbReference type="Proteomes" id="UP001648503"/>
    </source>
</evidence>
<keyword evidence="3" id="KW-0288">FMN</keyword>
<evidence type="ECO:0000256" key="4">
    <source>
        <dbReference type="ARBA" id="ARBA00022857"/>
    </source>
</evidence>
<dbReference type="CDD" id="cd02932">
    <property type="entry name" value="OYE_YqiM_FMN"/>
    <property type="match status" value="1"/>
</dbReference>